<dbReference type="Proteomes" id="UP000053317">
    <property type="component" value="Unassembled WGS sequence"/>
</dbReference>
<evidence type="ECO:0000256" key="3">
    <source>
        <dbReference type="ARBA" id="ARBA00022679"/>
    </source>
</evidence>
<comment type="similarity">
    <text evidence="1">Belongs to the glycosyltransferase 34 family.</text>
</comment>
<organism evidence="4 5">
    <name type="scientific">Phaeomoniella chlamydospora</name>
    <name type="common">Phaeoacremonium chlamydosporum</name>
    <dbReference type="NCBI Taxonomy" id="158046"/>
    <lineage>
        <taxon>Eukaryota</taxon>
        <taxon>Fungi</taxon>
        <taxon>Dikarya</taxon>
        <taxon>Ascomycota</taxon>
        <taxon>Pezizomycotina</taxon>
        <taxon>Eurotiomycetes</taxon>
        <taxon>Chaetothyriomycetidae</taxon>
        <taxon>Phaeomoniellales</taxon>
        <taxon>Phaeomoniellaceae</taxon>
        <taxon>Phaeomoniella</taxon>
    </lineage>
</organism>
<dbReference type="AlphaFoldDB" id="A0A0G2GXP8"/>
<comment type="caution">
    <text evidence="4">The sequence shown here is derived from an EMBL/GenBank/DDBJ whole genome shotgun (WGS) entry which is preliminary data.</text>
</comment>
<dbReference type="GO" id="GO:0016757">
    <property type="term" value="F:glycosyltransferase activity"/>
    <property type="evidence" value="ECO:0007669"/>
    <property type="project" value="UniProtKB-KW"/>
</dbReference>
<reference evidence="4 5" key="2">
    <citation type="submission" date="2015-05" db="EMBL/GenBank/DDBJ databases">
        <authorList>
            <person name="Morales-Cruz A."/>
            <person name="Amrine K.C."/>
            <person name="Cantu D."/>
        </authorList>
    </citation>
    <scope>NUCLEOTIDE SEQUENCE [LARGE SCALE GENOMIC DNA]</scope>
    <source>
        <strain evidence="4">UCRPC4</strain>
    </source>
</reference>
<accession>A0A0G2GXP8</accession>
<dbReference type="EMBL" id="LCWF01000019">
    <property type="protein sequence ID" value="KKY27943.1"/>
    <property type="molecule type" value="Genomic_DNA"/>
</dbReference>
<keyword evidence="5" id="KW-1185">Reference proteome</keyword>
<gene>
    <name evidence="4" type="ORF">UCRPC4_g00787</name>
</gene>
<keyword evidence="2 4" id="KW-0328">Glycosyltransferase</keyword>
<sequence length="344" mass="38977">MLAQYPPRFLVLGVIASFAVFGLVAQFFFATSSTAAAQFSPFKTHFSDDDTLRPGEVVMVTGSTGTNGFSGIPGLKDQVYENRMSYAHRHGYGFFWANFSSYGFDNVPAYWNKIPILQEAFERFPEAKWLWWLDLDAIIMTPSLDLHTHVLGEEGMRRNIVYDAEVNQPGGSKSGYRTPAHIDPKDVNFLIASGGWGLNVGSFLLKRGDWADWLLEMWADPLQIQQESVLPENDAWTRLWRAHKIVRDHTGCTNQRALNAYPSYNALGAHWQESDLLMHFAGCGSGTSCPEKWQEAWNQREPYEVPGFIKTQLKNDHAHIEDVERGDGLKFPTFAAFKEWAEKV</sequence>
<dbReference type="Pfam" id="PF05637">
    <property type="entry name" value="Glyco_transf_34"/>
    <property type="match status" value="1"/>
</dbReference>
<evidence type="ECO:0000256" key="2">
    <source>
        <dbReference type="ARBA" id="ARBA00022676"/>
    </source>
</evidence>
<protein>
    <submittedName>
        <fullName evidence="4">Putative alpha-galactosyltransferase</fullName>
    </submittedName>
</protein>
<proteinExistence type="inferred from homology"/>
<evidence type="ECO:0000256" key="1">
    <source>
        <dbReference type="ARBA" id="ARBA00005664"/>
    </source>
</evidence>
<dbReference type="InterPro" id="IPR029044">
    <property type="entry name" value="Nucleotide-diphossugar_trans"/>
</dbReference>
<name>A0A0G2GXP8_PHACM</name>
<reference evidence="4 5" key="1">
    <citation type="submission" date="2015-05" db="EMBL/GenBank/DDBJ databases">
        <title>Distinctive expansion of gene families associated with plant cell wall degradation and secondary metabolism in the genomes of grapevine trunk pathogens.</title>
        <authorList>
            <person name="Lawrence D.P."/>
            <person name="Travadon R."/>
            <person name="Rolshausen P.E."/>
            <person name="Baumgartner K."/>
        </authorList>
    </citation>
    <scope>NUCLEOTIDE SEQUENCE [LARGE SCALE GENOMIC DNA]</scope>
    <source>
        <strain evidence="4">UCRPC4</strain>
    </source>
</reference>
<evidence type="ECO:0000313" key="5">
    <source>
        <dbReference type="Proteomes" id="UP000053317"/>
    </source>
</evidence>
<evidence type="ECO:0000313" key="4">
    <source>
        <dbReference type="EMBL" id="KKY27943.1"/>
    </source>
</evidence>
<dbReference type="OrthoDB" id="205108at2759"/>
<dbReference type="GO" id="GO:0006487">
    <property type="term" value="P:protein N-linked glycosylation"/>
    <property type="evidence" value="ECO:0007669"/>
    <property type="project" value="TreeGrafter"/>
</dbReference>
<keyword evidence="3 4" id="KW-0808">Transferase</keyword>
<dbReference type="InterPro" id="IPR008630">
    <property type="entry name" value="Glyco_trans_34"/>
</dbReference>
<dbReference type="Gene3D" id="3.90.550.10">
    <property type="entry name" value="Spore Coat Polysaccharide Biosynthesis Protein SpsA, Chain A"/>
    <property type="match status" value="1"/>
</dbReference>
<dbReference type="GO" id="GO:0000139">
    <property type="term" value="C:Golgi membrane"/>
    <property type="evidence" value="ECO:0007669"/>
    <property type="project" value="TreeGrafter"/>
</dbReference>
<dbReference type="PANTHER" id="PTHR31306">
    <property type="entry name" value="ALPHA-1,6-MANNOSYLTRANSFERASE MNN11-RELATED"/>
    <property type="match status" value="1"/>
</dbReference>
<dbReference type="PANTHER" id="PTHR31306:SF4">
    <property type="entry name" value="ALPHA-1,2-GALACTOSYLTRANSFERASE"/>
    <property type="match status" value="1"/>
</dbReference>